<dbReference type="EC" id="2.1.1.-" evidence="1"/>
<proteinExistence type="predicted"/>
<evidence type="ECO:0000313" key="2">
    <source>
        <dbReference type="Proteomes" id="UP001596074"/>
    </source>
</evidence>
<keyword evidence="2" id="KW-1185">Reference proteome</keyword>
<protein>
    <submittedName>
        <fullName evidence="1">SAM-dependent methyltransferase</fullName>
        <ecNumber evidence="1">2.1.1.-</ecNumber>
    </submittedName>
</protein>
<dbReference type="EMBL" id="JBHSON010000045">
    <property type="protein sequence ID" value="MFC5749737.1"/>
    <property type="molecule type" value="Genomic_DNA"/>
</dbReference>
<dbReference type="InterPro" id="IPR029063">
    <property type="entry name" value="SAM-dependent_MTases_sf"/>
</dbReference>
<gene>
    <name evidence="1" type="ORF">ACFPZN_29280</name>
</gene>
<dbReference type="RefSeq" id="WP_378285464.1">
    <property type="nucleotide sequence ID" value="NZ_JBHSON010000045.1"/>
</dbReference>
<accession>A0ABW1A424</accession>
<dbReference type="PIRSF" id="PIRSF017393">
    <property type="entry name" value="MTase_SAV2177"/>
    <property type="match status" value="1"/>
</dbReference>
<evidence type="ECO:0000313" key="1">
    <source>
        <dbReference type="EMBL" id="MFC5749737.1"/>
    </source>
</evidence>
<keyword evidence="1" id="KW-0808">Transferase</keyword>
<dbReference type="Gene3D" id="3.40.50.150">
    <property type="entry name" value="Vaccinia Virus protein VP39"/>
    <property type="match status" value="1"/>
</dbReference>
<dbReference type="GO" id="GO:0008168">
    <property type="term" value="F:methyltransferase activity"/>
    <property type="evidence" value="ECO:0007669"/>
    <property type="project" value="UniProtKB-KW"/>
</dbReference>
<sequence>MTSDDEPRADIDATVPQSARIWNYWLGGRNNYAVDRAAGDEVLRVYPEMPDAARAARHFIARVVRHLVGGAGIRQFLDVGTGLPTVDNTHEIAQREAADCKIVYVDNDPLVLAHARALLTSSPEGATVYVDADLHDPRTILREAGRTLDLGRPTALMLMGILGHIDYGTARAIVPELMAGLPSGSHLAIYDFTDTSAGVKEAERLYEESGTLPYHPRPLEQIAGLFEGLELLSPGVVEVSRWRPDPSPFPRVEVDVAGGVARKP</sequence>
<name>A0ABW1A424_9ACTN</name>
<organism evidence="1 2">
    <name type="scientific">Actinomadura rugatobispora</name>
    <dbReference type="NCBI Taxonomy" id="1994"/>
    <lineage>
        <taxon>Bacteria</taxon>
        <taxon>Bacillati</taxon>
        <taxon>Actinomycetota</taxon>
        <taxon>Actinomycetes</taxon>
        <taxon>Streptosporangiales</taxon>
        <taxon>Thermomonosporaceae</taxon>
        <taxon>Actinomadura</taxon>
    </lineage>
</organism>
<dbReference type="Pfam" id="PF04672">
    <property type="entry name" value="Methyltransf_19"/>
    <property type="match status" value="1"/>
</dbReference>
<dbReference type="SUPFAM" id="SSF53335">
    <property type="entry name" value="S-adenosyl-L-methionine-dependent methyltransferases"/>
    <property type="match status" value="1"/>
</dbReference>
<keyword evidence="1" id="KW-0489">Methyltransferase</keyword>
<reference evidence="2" key="1">
    <citation type="journal article" date="2019" name="Int. J. Syst. Evol. Microbiol.">
        <title>The Global Catalogue of Microorganisms (GCM) 10K type strain sequencing project: providing services to taxonomists for standard genome sequencing and annotation.</title>
        <authorList>
            <consortium name="The Broad Institute Genomics Platform"/>
            <consortium name="The Broad Institute Genome Sequencing Center for Infectious Disease"/>
            <person name="Wu L."/>
            <person name="Ma J."/>
        </authorList>
    </citation>
    <scope>NUCLEOTIDE SEQUENCE [LARGE SCALE GENOMIC DNA]</scope>
    <source>
        <strain evidence="2">KCTC 42087</strain>
    </source>
</reference>
<dbReference type="InterPro" id="IPR006764">
    <property type="entry name" value="SAM_dep_MeTrfase_SAV2177_type"/>
</dbReference>
<dbReference type="Proteomes" id="UP001596074">
    <property type="component" value="Unassembled WGS sequence"/>
</dbReference>
<comment type="caution">
    <text evidence="1">The sequence shown here is derived from an EMBL/GenBank/DDBJ whole genome shotgun (WGS) entry which is preliminary data.</text>
</comment>
<dbReference type="GO" id="GO:0032259">
    <property type="term" value="P:methylation"/>
    <property type="evidence" value="ECO:0007669"/>
    <property type="project" value="UniProtKB-KW"/>
</dbReference>